<keyword evidence="3" id="KW-1185">Reference proteome</keyword>
<dbReference type="EMBL" id="SGWX01000001">
    <property type="protein sequence ID" value="RZS61206.1"/>
    <property type="molecule type" value="Genomic_DNA"/>
</dbReference>
<evidence type="ECO:0000256" key="1">
    <source>
        <dbReference type="SAM" id="MobiDB-lite"/>
    </source>
</evidence>
<comment type="caution">
    <text evidence="2">The sequence shown here is derived from an EMBL/GenBank/DDBJ whole genome shotgun (WGS) entry which is preliminary data.</text>
</comment>
<evidence type="ECO:0000313" key="2">
    <source>
        <dbReference type="EMBL" id="RZS61206.1"/>
    </source>
</evidence>
<protein>
    <submittedName>
        <fullName evidence="2">Uncharacterized protein</fullName>
    </submittedName>
</protein>
<gene>
    <name evidence="2" type="ORF">EV386_1497</name>
</gene>
<dbReference type="Proteomes" id="UP000293852">
    <property type="component" value="Unassembled WGS sequence"/>
</dbReference>
<reference evidence="2 3" key="1">
    <citation type="submission" date="2019-02" db="EMBL/GenBank/DDBJ databases">
        <title>Sequencing the genomes of 1000 actinobacteria strains.</title>
        <authorList>
            <person name="Klenk H.-P."/>
        </authorList>
    </citation>
    <scope>NUCLEOTIDE SEQUENCE [LARGE SCALE GENOMIC DNA]</scope>
    <source>
        <strain evidence="2 3">DSM 16932</strain>
    </source>
</reference>
<sequence>MVDDCTIGTDPYCEVCGRPGQRWAPFDADLCDRHAADQFDQTGWGDDGLYLAQITGPWVAGPEYGAPGLQPGGAHLLSSPSTADVDVGMTLPCLTQTGDIVMVRYVWVERQQDQYDTDGHIAHLYYRAEPVGPIPPAVRAIIEGLPVEALFGAVSYDNEPLTVEQMDEGIAQAVTDDSTRQSGRVVHPGPPGGVDEDDVCEAMHGDDDPEMAAQMTGCDRDEYDPGVAVFCEGEWTAVVKAIPSVVGTGGTRDEAMSDLVSAAREYAFDWNSHLRHAPNHVGNRRFVRIVVDCDDDALRDWLTRNGDIDWAECRGAVDEMVPEAGVNEDHRAWARDMLGVRPPSDHTITSEEVADAAAQMDVEEATDR</sequence>
<name>A0A4Q7M0D2_9MICO</name>
<accession>A0A4Q7M0D2</accession>
<dbReference type="Gene3D" id="3.30.160.620">
    <property type="match status" value="1"/>
</dbReference>
<feature type="region of interest" description="Disordered" evidence="1">
    <location>
        <begin position="176"/>
        <end position="197"/>
    </location>
</feature>
<evidence type="ECO:0000313" key="3">
    <source>
        <dbReference type="Proteomes" id="UP000293852"/>
    </source>
</evidence>
<organism evidence="2 3">
    <name type="scientific">Xylanimonas ulmi</name>
    <dbReference type="NCBI Taxonomy" id="228973"/>
    <lineage>
        <taxon>Bacteria</taxon>
        <taxon>Bacillati</taxon>
        <taxon>Actinomycetota</taxon>
        <taxon>Actinomycetes</taxon>
        <taxon>Micrococcales</taxon>
        <taxon>Promicromonosporaceae</taxon>
        <taxon>Xylanimonas</taxon>
    </lineage>
</organism>
<proteinExistence type="predicted"/>
<dbReference type="AlphaFoldDB" id="A0A4Q7M0D2"/>